<dbReference type="InterPro" id="IPR003594">
    <property type="entry name" value="HATPase_dom"/>
</dbReference>
<dbReference type="SMART" id="SM00028">
    <property type="entry name" value="TPR"/>
    <property type="match status" value="4"/>
</dbReference>
<dbReference type="GO" id="GO:0004673">
    <property type="term" value="F:protein histidine kinase activity"/>
    <property type="evidence" value="ECO:0007669"/>
    <property type="project" value="UniProtKB-EC"/>
</dbReference>
<evidence type="ECO:0000256" key="6">
    <source>
        <dbReference type="SAM" id="Phobius"/>
    </source>
</evidence>
<gene>
    <name evidence="8" type="ORF">UN65_03565</name>
</gene>
<dbReference type="GeneID" id="60759823"/>
<evidence type="ECO:0000256" key="2">
    <source>
        <dbReference type="ARBA" id="ARBA00012438"/>
    </source>
</evidence>
<dbReference type="InterPro" id="IPR050482">
    <property type="entry name" value="Sensor_HK_TwoCompSys"/>
</dbReference>
<sequence length="567" mass="65927">MKFFLSLLFFVWFIVISCTKKQEHKIEHKKINPVERIAFQLQNKAEKEWNANNFHSAYYYYDKAKSLYQTLNKNENIVYCLIQMASIQQLEGDYFGSESSLIEALPYIKKNKTYQAAIHNLLGIASKEQKNYNSAIEHYNMTFNLAENKLTQIVSLNNIANVYIQQKKFDKAQTILNRILKEKGLDSLPFRKAIYLDNLGYSLYNLNQKEEGLKLLKKALQTKLQSNNTYERVESYLHLADVYIKLNPQKSFYYATKAYQNATLHKSIDQRLKALLLIIKLPQSTQKQALQYANLQDSITQIRSTAKNQFAKIRYDARVAKEENLKLKNEKIATDLKLQKSQNEKNIWISASALLATLIFFIYNYLKNKTQLEKQKATYFTETKIAKKIHDEIANDVFQTMSFVETQKIEKPENREILISLLDTLYQRSRNISKENESIETGIFFFESILQMINGYKSNTQNIIIKKEDTIDWESLSEIKKITLFRVLQELLVNMKKHSQATIVVVCFSTHKKALKIDYSDNGKGFNIESIKKSGLANVENRIININGTITFDATDKGLKVKINIPK</sequence>
<dbReference type="Pfam" id="PF13424">
    <property type="entry name" value="TPR_12"/>
    <property type="match status" value="1"/>
</dbReference>
<proteinExistence type="predicted"/>
<keyword evidence="6" id="KW-0812">Transmembrane</keyword>
<keyword evidence="6" id="KW-1133">Transmembrane helix</keyword>
<dbReference type="SUPFAM" id="SSF48452">
    <property type="entry name" value="TPR-like"/>
    <property type="match status" value="2"/>
</dbReference>
<keyword evidence="5" id="KW-0902">Two-component regulatory system</keyword>
<dbReference type="Pfam" id="PF13374">
    <property type="entry name" value="TPR_10"/>
    <property type="match status" value="1"/>
</dbReference>
<evidence type="ECO:0000259" key="7">
    <source>
        <dbReference type="Pfam" id="PF02518"/>
    </source>
</evidence>
<dbReference type="CDD" id="cd16917">
    <property type="entry name" value="HATPase_UhpB-NarQ-NarX-like"/>
    <property type="match status" value="1"/>
</dbReference>
<accession>A0AAI8CF39</accession>
<evidence type="ECO:0000256" key="1">
    <source>
        <dbReference type="ARBA" id="ARBA00000085"/>
    </source>
</evidence>
<keyword evidence="3" id="KW-0808">Transferase</keyword>
<protein>
    <recommendedName>
        <fullName evidence="2">histidine kinase</fullName>
        <ecNumber evidence="2">2.7.13.3</ecNumber>
    </recommendedName>
</protein>
<name>A0AAI8CF39_9FLAO</name>
<dbReference type="AlphaFoldDB" id="A0AAI8CF39"/>
<evidence type="ECO:0000313" key="8">
    <source>
        <dbReference type="EMBL" id="AMO19543.1"/>
    </source>
</evidence>
<dbReference type="EMBL" id="CP010992">
    <property type="protein sequence ID" value="AMO19543.1"/>
    <property type="molecule type" value="Genomic_DNA"/>
</dbReference>
<reference evidence="8 9" key="2">
    <citation type="submission" date="2019-05" db="EMBL/GenBank/DDBJ databases">
        <authorList>
            <person name="Ravantti J.J."/>
        </authorList>
    </citation>
    <scope>NUCLEOTIDE SEQUENCE [LARGE SCALE GENOMIC DNA]</scope>
    <source>
        <strain evidence="8 9">B185</strain>
    </source>
</reference>
<keyword evidence="6" id="KW-0472">Membrane</keyword>
<reference evidence="9" key="1">
    <citation type="submission" date="2016-03" db="EMBL/GenBank/DDBJ databases">
        <title>Flavobacterium columnare strain B185, complete genome.</title>
        <authorList>
            <person name="Sundberg L.-R."/>
            <person name="Papponen P."/>
            <person name="Laanto E."/>
        </authorList>
    </citation>
    <scope>NUCLEOTIDE SEQUENCE [LARGE SCALE GENOMIC DNA]</scope>
    <source>
        <strain evidence="9">B185</strain>
    </source>
</reference>
<dbReference type="PROSITE" id="PS51257">
    <property type="entry name" value="PROKAR_LIPOPROTEIN"/>
    <property type="match status" value="1"/>
</dbReference>
<organism evidence="8 9">
    <name type="scientific">Flavobacterium columnare</name>
    <dbReference type="NCBI Taxonomy" id="996"/>
    <lineage>
        <taxon>Bacteria</taxon>
        <taxon>Pseudomonadati</taxon>
        <taxon>Bacteroidota</taxon>
        <taxon>Flavobacteriia</taxon>
        <taxon>Flavobacteriales</taxon>
        <taxon>Flavobacteriaceae</taxon>
        <taxon>Flavobacterium</taxon>
    </lineage>
</organism>
<feature type="domain" description="Histidine kinase/HSP90-like ATPase" evidence="7">
    <location>
        <begin position="482"/>
        <end position="566"/>
    </location>
</feature>
<evidence type="ECO:0000256" key="5">
    <source>
        <dbReference type="ARBA" id="ARBA00023012"/>
    </source>
</evidence>
<dbReference type="InterPro" id="IPR019734">
    <property type="entry name" value="TPR_rpt"/>
</dbReference>
<dbReference type="Gene3D" id="1.25.40.10">
    <property type="entry name" value="Tetratricopeptide repeat domain"/>
    <property type="match status" value="2"/>
</dbReference>
<comment type="catalytic activity">
    <reaction evidence="1">
        <text>ATP + protein L-histidine = ADP + protein N-phospho-L-histidine.</text>
        <dbReference type="EC" id="2.7.13.3"/>
    </reaction>
</comment>
<feature type="transmembrane region" description="Helical" evidence="6">
    <location>
        <begin position="347"/>
        <end position="366"/>
    </location>
</feature>
<dbReference type="PANTHER" id="PTHR24421">
    <property type="entry name" value="NITRATE/NITRITE SENSOR PROTEIN NARX-RELATED"/>
    <property type="match status" value="1"/>
</dbReference>
<dbReference type="Gene3D" id="3.30.565.10">
    <property type="entry name" value="Histidine kinase-like ATPase, C-terminal domain"/>
    <property type="match status" value="1"/>
</dbReference>
<evidence type="ECO:0000313" key="9">
    <source>
        <dbReference type="Proteomes" id="UP000304840"/>
    </source>
</evidence>
<evidence type="ECO:0000256" key="4">
    <source>
        <dbReference type="ARBA" id="ARBA00022777"/>
    </source>
</evidence>
<dbReference type="Proteomes" id="UP000304840">
    <property type="component" value="Chromosome"/>
</dbReference>
<keyword evidence="4" id="KW-0418">Kinase</keyword>
<dbReference type="InterPro" id="IPR011990">
    <property type="entry name" value="TPR-like_helical_dom_sf"/>
</dbReference>
<dbReference type="PANTHER" id="PTHR24421:SF10">
    <property type="entry name" value="NITRATE_NITRITE SENSOR PROTEIN NARQ"/>
    <property type="match status" value="1"/>
</dbReference>
<dbReference type="GO" id="GO:0000160">
    <property type="term" value="P:phosphorelay signal transduction system"/>
    <property type="evidence" value="ECO:0007669"/>
    <property type="project" value="UniProtKB-KW"/>
</dbReference>
<dbReference type="Pfam" id="PF02518">
    <property type="entry name" value="HATPase_c"/>
    <property type="match status" value="1"/>
</dbReference>
<dbReference type="SUPFAM" id="SSF55874">
    <property type="entry name" value="ATPase domain of HSP90 chaperone/DNA topoisomerase II/histidine kinase"/>
    <property type="match status" value="1"/>
</dbReference>
<dbReference type="InterPro" id="IPR036890">
    <property type="entry name" value="HATPase_C_sf"/>
</dbReference>
<dbReference type="RefSeq" id="WP_065213643.1">
    <property type="nucleotide sequence ID" value="NZ_CP010992.1"/>
</dbReference>
<dbReference type="EC" id="2.7.13.3" evidence="2"/>
<evidence type="ECO:0000256" key="3">
    <source>
        <dbReference type="ARBA" id="ARBA00022679"/>
    </source>
</evidence>